<gene>
    <name evidence="2" type="ORF">B7P43_G05789</name>
</gene>
<dbReference type="OrthoDB" id="8176709at2759"/>
<sequence>MHFWAFLCYALVYWSGPANGFGGADDRYIKKYAMMKVYESCFGSDVVKEVRQEMKAACAKCAGVSATAPGQAAPAAADAADKRKPLLGPVPPTFDATRLQQAILGFRSPVQQNPLLGGYAQPNPAITPQYRPAGFYPQQFPFYYPAVPGGSLYSPQALSYQGVYPAVPNPYFQSPFYPGAVSYSSSQRVSRDLDIRGQLETLTSRLSGKIRNVTCVMQELGYLDENLEPNFEKISERINRLPVGEELKKDMVEGVQFCKQFAQCVPETRKDRFQLSRELVKPMFFFRCYKHKKLEACIMKDVRERYTPGDDMAAPDEDNIGSGELRSLSWASSKPDYDDMATAVYEFLYGGENSDLENIM</sequence>
<comment type="caution">
    <text evidence="2">The sequence shown here is derived from an EMBL/GenBank/DDBJ whole genome shotgun (WGS) entry which is preliminary data.</text>
</comment>
<evidence type="ECO:0000256" key="1">
    <source>
        <dbReference type="SAM" id="SignalP"/>
    </source>
</evidence>
<accession>A0A2J7RHK0</accession>
<dbReference type="InParanoid" id="A0A2J7RHK0"/>
<dbReference type="EMBL" id="NEVH01003741">
    <property type="protein sequence ID" value="PNF40311.1"/>
    <property type="molecule type" value="Genomic_DNA"/>
</dbReference>
<dbReference type="InterPro" id="IPR036728">
    <property type="entry name" value="PBP_GOBP_sf"/>
</dbReference>
<evidence type="ECO:0000313" key="3">
    <source>
        <dbReference type="Proteomes" id="UP000235965"/>
    </source>
</evidence>
<dbReference type="Proteomes" id="UP000235965">
    <property type="component" value="Unassembled WGS sequence"/>
</dbReference>
<dbReference type="GO" id="GO:0005549">
    <property type="term" value="F:odorant binding"/>
    <property type="evidence" value="ECO:0007669"/>
    <property type="project" value="InterPro"/>
</dbReference>
<keyword evidence="3" id="KW-1185">Reference proteome</keyword>
<keyword evidence="1" id="KW-0732">Signal</keyword>
<organism evidence="2 3">
    <name type="scientific">Cryptotermes secundus</name>
    <dbReference type="NCBI Taxonomy" id="105785"/>
    <lineage>
        <taxon>Eukaryota</taxon>
        <taxon>Metazoa</taxon>
        <taxon>Ecdysozoa</taxon>
        <taxon>Arthropoda</taxon>
        <taxon>Hexapoda</taxon>
        <taxon>Insecta</taxon>
        <taxon>Pterygota</taxon>
        <taxon>Neoptera</taxon>
        <taxon>Polyneoptera</taxon>
        <taxon>Dictyoptera</taxon>
        <taxon>Blattodea</taxon>
        <taxon>Blattoidea</taxon>
        <taxon>Termitoidae</taxon>
        <taxon>Kalotermitidae</taxon>
        <taxon>Cryptotermitinae</taxon>
        <taxon>Cryptotermes</taxon>
    </lineage>
</organism>
<reference evidence="2 3" key="1">
    <citation type="submission" date="2017-12" db="EMBL/GenBank/DDBJ databases">
        <title>Hemimetabolous genomes reveal molecular basis of termite eusociality.</title>
        <authorList>
            <person name="Harrison M.C."/>
            <person name="Jongepier E."/>
            <person name="Robertson H.M."/>
            <person name="Arning N."/>
            <person name="Bitard-Feildel T."/>
            <person name="Chao H."/>
            <person name="Childers C.P."/>
            <person name="Dinh H."/>
            <person name="Doddapaneni H."/>
            <person name="Dugan S."/>
            <person name="Gowin J."/>
            <person name="Greiner C."/>
            <person name="Han Y."/>
            <person name="Hu H."/>
            <person name="Hughes D.S.T."/>
            <person name="Huylmans A.-K."/>
            <person name="Kemena C."/>
            <person name="Kremer L.P.M."/>
            <person name="Lee S.L."/>
            <person name="Lopez-Ezquerra A."/>
            <person name="Mallet L."/>
            <person name="Monroy-Kuhn J.M."/>
            <person name="Moser A."/>
            <person name="Murali S.C."/>
            <person name="Muzny D.M."/>
            <person name="Otani S."/>
            <person name="Piulachs M.-D."/>
            <person name="Poelchau M."/>
            <person name="Qu J."/>
            <person name="Schaub F."/>
            <person name="Wada-Katsumata A."/>
            <person name="Worley K.C."/>
            <person name="Xie Q."/>
            <person name="Ylla G."/>
            <person name="Poulsen M."/>
            <person name="Gibbs R.A."/>
            <person name="Schal C."/>
            <person name="Richards S."/>
            <person name="Belles X."/>
            <person name="Korb J."/>
            <person name="Bornberg-Bauer E."/>
        </authorList>
    </citation>
    <scope>NUCLEOTIDE SEQUENCE [LARGE SCALE GENOMIC DNA]</scope>
    <source>
        <tissue evidence="2">Whole body</tissue>
    </source>
</reference>
<evidence type="ECO:0000313" key="2">
    <source>
        <dbReference type="EMBL" id="PNF40311.1"/>
    </source>
</evidence>
<protein>
    <recommendedName>
        <fullName evidence="4">Chemosensory protein</fullName>
    </recommendedName>
</protein>
<name>A0A2J7RHK0_9NEOP</name>
<feature type="signal peptide" evidence="1">
    <location>
        <begin position="1"/>
        <end position="20"/>
    </location>
</feature>
<proteinExistence type="predicted"/>
<evidence type="ECO:0008006" key="4">
    <source>
        <dbReference type="Google" id="ProtNLM"/>
    </source>
</evidence>
<dbReference type="AlphaFoldDB" id="A0A2J7RHK0"/>
<dbReference type="SUPFAM" id="SSF47565">
    <property type="entry name" value="Insect pheromone/odorant-binding proteins"/>
    <property type="match status" value="1"/>
</dbReference>
<feature type="chain" id="PRO_5014403004" description="Chemosensory protein" evidence="1">
    <location>
        <begin position="21"/>
        <end position="360"/>
    </location>
</feature>